<dbReference type="InterPro" id="IPR011761">
    <property type="entry name" value="ATP-grasp"/>
</dbReference>
<dbReference type="InterPro" id="IPR011758">
    <property type="entry name" value="RimK-rel_E_lig"/>
</dbReference>
<organism evidence="3 4">
    <name type="scientific">Desulfobaculum bizertense DSM 18034</name>
    <dbReference type="NCBI Taxonomy" id="1121442"/>
    <lineage>
        <taxon>Bacteria</taxon>
        <taxon>Pseudomonadati</taxon>
        <taxon>Thermodesulfobacteriota</taxon>
        <taxon>Desulfovibrionia</taxon>
        <taxon>Desulfovibrionales</taxon>
        <taxon>Desulfovibrionaceae</taxon>
        <taxon>Desulfobaculum</taxon>
    </lineage>
</organism>
<feature type="domain" description="ATP-grasp" evidence="2">
    <location>
        <begin position="44"/>
        <end position="302"/>
    </location>
</feature>
<dbReference type="GO" id="GO:0046872">
    <property type="term" value="F:metal ion binding"/>
    <property type="evidence" value="ECO:0007669"/>
    <property type="project" value="InterPro"/>
</dbReference>
<dbReference type="AlphaFoldDB" id="A0A1T4VZA6"/>
<dbReference type="SUPFAM" id="SSF56059">
    <property type="entry name" value="Glutathione synthetase ATP-binding domain-like"/>
    <property type="match status" value="1"/>
</dbReference>
<dbReference type="Proteomes" id="UP000189733">
    <property type="component" value="Unassembled WGS sequence"/>
</dbReference>
<proteinExistence type="predicted"/>
<keyword evidence="1" id="KW-0067">ATP-binding</keyword>
<dbReference type="EMBL" id="FUYA01000003">
    <property type="protein sequence ID" value="SKA70354.1"/>
    <property type="molecule type" value="Genomic_DNA"/>
</dbReference>
<dbReference type="GO" id="GO:0009432">
    <property type="term" value="P:SOS response"/>
    <property type="evidence" value="ECO:0007669"/>
    <property type="project" value="TreeGrafter"/>
</dbReference>
<dbReference type="RefSeq" id="WP_078684618.1">
    <property type="nucleotide sequence ID" value="NZ_FUYA01000003.1"/>
</dbReference>
<evidence type="ECO:0000313" key="3">
    <source>
        <dbReference type="EMBL" id="SKA70354.1"/>
    </source>
</evidence>
<evidence type="ECO:0000256" key="1">
    <source>
        <dbReference type="PROSITE-ProRule" id="PRU00409"/>
    </source>
</evidence>
<reference evidence="3 4" key="1">
    <citation type="submission" date="2017-02" db="EMBL/GenBank/DDBJ databases">
        <authorList>
            <person name="Peterson S.W."/>
        </authorList>
    </citation>
    <scope>NUCLEOTIDE SEQUENCE [LARGE SCALE GENOMIC DNA]</scope>
    <source>
        <strain evidence="3 4">DSM 18034</strain>
    </source>
</reference>
<keyword evidence="4" id="KW-1185">Reference proteome</keyword>
<gene>
    <name evidence="3" type="ORF">SAMN02745702_01331</name>
</gene>
<accession>A0A1T4VZA6</accession>
<dbReference type="Gene3D" id="3.30.470.20">
    <property type="entry name" value="ATP-grasp fold, B domain"/>
    <property type="match status" value="1"/>
</dbReference>
<keyword evidence="3" id="KW-0436">Ligase</keyword>
<dbReference type="InterPro" id="IPR039523">
    <property type="entry name" value="RimK-rel_E_lig_ATP-grasp"/>
</dbReference>
<dbReference type="STRING" id="1121442.SAMN02745702_01331"/>
<dbReference type="GO" id="GO:0005524">
    <property type="term" value="F:ATP binding"/>
    <property type="evidence" value="ECO:0007669"/>
    <property type="project" value="UniProtKB-UniRule"/>
</dbReference>
<keyword evidence="1" id="KW-0547">Nucleotide-binding</keyword>
<sequence>MLLNPFAKLKRAGVVGMNSRNAEFVLPNNDRRKYPLVDDKLKTKELAQGVGLKVPELYGVIRAPHEVKKLPKILEGHDSFVIKPACGSGGNGILVVARKIGPNYHKPDDSIILMDEISFHVSNILSGMHSLGGNPDKAVIEYCVQFDPIFKDIAYQGVPDIRIIVYKGIPAMAMLRLPTRESDGKANLHQGAMGCGIDIPTGLTTNAVWKNSSITLHPDTQKPISGVQIPGWHDLLRQASLGYSVTGLGYLGVDFVLDKYQGPLMLELNARPGLAIQVANLRGLHPRLERIDAVHESLKTEEERVEFAMETFHS</sequence>
<dbReference type="GO" id="GO:0005737">
    <property type="term" value="C:cytoplasm"/>
    <property type="evidence" value="ECO:0007669"/>
    <property type="project" value="TreeGrafter"/>
</dbReference>
<evidence type="ECO:0000259" key="2">
    <source>
        <dbReference type="PROSITE" id="PS50975"/>
    </source>
</evidence>
<dbReference type="GO" id="GO:0018169">
    <property type="term" value="F:ribosomal S6-glutamic acid ligase activity"/>
    <property type="evidence" value="ECO:0007669"/>
    <property type="project" value="TreeGrafter"/>
</dbReference>
<evidence type="ECO:0000313" key="4">
    <source>
        <dbReference type="Proteomes" id="UP000189733"/>
    </source>
</evidence>
<protein>
    <submittedName>
        <fullName evidence="3">Alpha-L-glutamate ligase-related protein</fullName>
    </submittedName>
</protein>
<dbReference type="PANTHER" id="PTHR21621">
    <property type="entry name" value="RIBOSOMAL PROTEIN S6 MODIFICATION PROTEIN"/>
    <property type="match status" value="1"/>
</dbReference>
<dbReference type="Pfam" id="PF14397">
    <property type="entry name" value="ATPgrasp_ST"/>
    <property type="match status" value="1"/>
</dbReference>
<dbReference type="PROSITE" id="PS50975">
    <property type="entry name" value="ATP_GRASP"/>
    <property type="match status" value="1"/>
</dbReference>
<dbReference type="NCBIfam" id="TIGR02291">
    <property type="entry name" value="rimK_rel_E_lig"/>
    <property type="match status" value="1"/>
</dbReference>
<name>A0A1T4VZA6_9BACT</name>
<dbReference type="PANTHER" id="PTHR21621:SF0">
    <property type="entry name" value="BETA-CITRYLGLUTAMATE SYNTHASE B-RELATED"/>
    <property type="match status" value="1"/>
</dbReference>